<feature type="compositionally biased region" description="Polar residues" evidence="2">
    <location>
        <begin position="145"/>
        <end position="159"/>
    </location>
</feature>
<feature type="compositionally biased region" description="Basic and acidic residues" evidence="2">
    <location>
        <begin position="237"/>
        <end position="247"/>
    </location>
</feature>
<comment type="caution">
    <text evidence="4">The sequence shown here is derived from an EMBL/GenBank/DDBJ whole genome shotgun (WGS) entry which is preliminary data.</text>
</comment>
<feature type="compositionally biased region" description="Polar residues" evidence="2">
    <location>
        <begin position="724"/>
        <end position="735"/>
    </location>
</feature>
<feature type="compositionally biased region" description="Polar residues" evidence="2">
    <location>
        <begin position="1115"/>
        <end position="1124"/>
    </location>
</feature>
<feature type="compositionally biased region" description="Basic and acidic residues" evidence="2">
    <location>
        <begin position="704"/>
        <end position="723"/>
    </location>
</feature>
<name>A0AAD9PXE3_ACRCE</name>
<keyword evidence="1" id="KW-0175">Coiled coil</keyword>
<feature type="domain" description="BHLH" evidence="3">
    <location>
        <begin position="528"/>
        <end position="582"/>
    </location>
</feature>
<protein>
    <recommendedName>
        <fullName evidence="3">BHLH domain-containing protein</fullName>
    </recommendedName>
</protein>
<evidence type="ECO:0000256" key="2">
    <source>
        <dbReference type="SAM" id="MobiDB-lite"/>
    </source>
</evidence>
<evidence type="ECO:0000259" key="3">
    <source>
        <dbReference type="PROSITE" id="PS50888"/>
    </source>
</evidence>
<feature type="region of interest" description="Disordered" evidence="2">
    <location>
        <begin position="1100"/>
        <end position="1124"/>
    </location>
</feature>
<feature type="compositionally biased region" description="Polar residues" evidence="2">
    <location>
        <begin position="796"/>
        <end position="827"/>
    </location>
</feature>
<dbReference type="InterPro" id="IPR011598">
    <property type="entry name" value="bHLH_dom"/>
</dbReference>
<reference evidence="4" key="2">
    <citation type="journal article" date="2023" name="Science">
        <title>Genomic signatures of disease resistance in endangered staghorn corals.</title>
        <authorList>
            <person name="Vollmer S.V."/>
            <person name="Selwyn J.D."/>
            <person name="Despard B.A."/>
            <person name="Roesel C.L."/>
        </authorList>
    </citation>
    <scope>NUCLEOTIDE SEQUENCE</scope>
    <source>
        <strain evidence="4">K2</strain>
    </source>
</reference>
<dbReference type="PROSITE" id="PS50888">
    <property type="entry name" value="BHLH"/>
    <property type="match status" value="1"/>
</dbReference>
<feature type="coiled-coil region" evidence="1">
    <location>
        <begin position="572"/>
        <end position="606"/>
    </location>
</feature>
<gene>
    <name evidence="4" type="ORF">P5673_028357</name>
</gene>
<dbReference type="EMBL" id="JARQWQ010000105">
    <property type="protein sequence ID" value="KAK2550842.1"/>
    <property type="molecule type" value="Genomic_DNA"/>
</dbReference>
<dbReference type="GO" id="GO:0046983">
    <property type="term" value="F:protein dimerization activity"/>
    <property type="evidence" value="ECO:0007669"/>
    <property type="project" value="InterPro"/>
</dbReference>
<dbReference type="Gene3D" id="4.10.280.10">
    <property type="entry name" value="Helix-loop-helix DNA-binding domain"/>
    <property type="match status" value="1"/>
</dbReference>
<dbReference type="Proteomes" id="UP001249851">
    <property type="component" value="Unassembled WGS sequence"/>
</dbReference>
<proteinExistence type="predicted"/>
<feature type="region of interest" description="Disordered" evidence="2">
    <location>
        <begin position="753"/>
        <end position="774"/>
    </location>
</feature>
<accession>A0AAD9PXE3</accession>
<reference evidence="4" key="1">
    <citation type="journal article" date="2023" name="G3 (Bethesda)">
        <title>Whole genome assembly and annotation of the endangered Caribbean coral Acropora cervicornis.</title>
        <authorList>
            <person name="Selwyn J.D."/>
            <person name="Vollmer S.V."/>
        </authorList>
    </citation>
    <scope>NUCLEOTIDE SEQUENCE</scope>
    <source>
        <strain evidence="4">K2</strain>
    </source>
</reference>
<feature type="region of interest" description="Disordered" evidence="2">
    <location>
        <begin position="237"/>
        <end position="263"/>
    </location>
</feature>
<feature type="region of interest" description="Disordered" evidence="2">
    <location>
        <begin position="786"/>
        <end position="833"/>
    </location>
</feature>
<dbReference type="InterPro" id="IPR036638">
    <property type="entry name" value="HLH_DNA-bd_sf"/>
</dbReference>
<evidence type="ECO:0000256" key="1">
    <source>
        <dbReference type="SAM" id="Coils"/>
    </source>
</evidence>
<evidence type="ECO:0000313" key="5">
    <source>
        <dbReference type="Proteomes" id="UP001249851"/>
    </source>
</evidence>
<evidence type="ECO:0000313" key="4">
    <source>
        <dbReference type="EMBL" id="KAK2550842.1"/>
    </source>
</evidence>
<feature type="region of interest" description="Disordered" evidence="2">
    <location>
        <begin position="702"/>
        <end position="735"/>
    </location>
</feature>
<sequence length="1469" mass="157991">MANKSAKQKPVACASRSKLLSANVSNLTVEVPSASGCKGKSPTVATRGVNIQPDLDLIGGFAFLSFSSLEHLETHIEQNEGKYRAVSVNVGQKRKAEDGVKLEGSSSESRCPLNKKKVNVGKKAAVVKRNSSDFSTTPKSEKTPISKNAATIGQKTQAGKTEISRRGKNTTLQDSPNRDSEISLLCSETVDLEDEEDFGEQEACRKPRNAVSQRVYDSAENEFSVFSSTVLNDDIEVESRAMDGDPRPKKKKKKRQRSELCDQTSQTKFKIKKKKKSASKGQELCNAGRTENVSPLELISQGVDGNVSGKASIANDDKSELSLLKFEALTCARTSTYLAASKSNNYYQKGRISGLGFMSAPAEQGPLKTLDKTSLDVFTPNSSDREVDVGDETRSVSVLSDFSDHSSDIETFDAHRCFLLNNKIVKVERENYQEGDDDLEVDVETVSKDVNKNFLVVSGIEIGHFSYHPDVTSEGTIDTSIQVLPNEIDIFLHCAKMQEGQIIKIINPDDCLELQSHVNQKRGRDVADIKATRSATERRRRHRLGDLFRDMKQEVFTDGYESDLYFSKQAILSKAISTLEELSTKLNDLTKNKALLLKQNKKLREKRNNLLFGKSSGDVDDDKVASILKSLNITVDKIHEECKNEIAGQEIEGNSMKKEACESNVAVVEPSVKGRPKANKCLIPHWLLIPAVRKKVDPSLSRAHVTDRLPGESKDNQTSDSSKETSSPKNVSCGVQTQSVDGMSKLPELQSSDVLAESVAEGNRQPSSAEGSPKVIHTVTCTSSEQVAVTGKVKTTDSSKPGLKSSSPTQSLLTKEQRKQTASGDTQPDQEEVKPSLLKILPKPAILHLNPSQQKAFVESLGQIKQPSSDKIICNLSRLSTQSNPNAPSRICIIRSGQVMKSLDSKNVMHIQIANDALKSLGTSGSSTVSGDSITATSWSSQATSGSHSVGIVQNISATPLTTVAADKGTVMTSLTSQGLSVSRIQNAVRLVPASQPPPVIAVQKPLVFTSTNQIPLVGTVQKIASSTKQIFPVTAHEKPIVLSSAAFTVPQKFVVCTSTPQIFSTVAGARQQGPPSVIAQGPDKHPKKTITLLQNTLGRSTDTTQSLHERPQMAMTSLSQETQNQSQVSVDMTQQALAMLNKLHTNNTASNLTNPLATSESPGSGSLIGLRNIVMKVGSKEHFSTSVKANTTSQISIASGSQPGFTPCAVADTSSTTFGLPNISLPCSFSPSISLPSSTLFDKSTPSMPPISVPTSTSLNNSFTVSAASEAINPHGTNVSANIDPAVQQLIGPCPDPFGFLTEELALPSATVSSKPSPSSCNFGREKKNLQRQFPDSGRTMSPSFGVNDNLQPEITKTSTVLTQEMLKIAGINQSPELSPPLNPPDLNPLIDVFSDLAEMDGFNSTVSVTAADSSCCATRGTTEGAARADPVNLQTNTLRSFSLDVNKVSSPSKVAPMESKKARSTVL</sequence>
<organism evidence="4 5">
    <name type="scientific">Acropora cervicornis</name>
    <name type="common">Staghorn coral</name>
    <dbReference type="NCBI Taxonomy" id="6130"/>
    <lineage>
        <taxon>Eukaryota</taxon>
        <taxon>Metazoa</taxon>
        <taxon>Cnidaria</taxon>
        <taxon>Anthozoa</taxon>
        <taxon>Hexacorallia</taxon>
        <taxon>Scleractinia</taxon>
        <taxon>Astrocoeniina</taxon>
        <taxon>Acroporidae</taxon>
        <taxon>Acropora</taxon>
    </lineage>
</organism>
<keyword evidence="5" id="KW-1185">Reference proteome</keyword>
<dbReference type="SUPFAM" id="SSF47459">
    <property type="entry name" value="HLH, helix-loop-helix DNA-binding domain"/>
    <property type="match status" value="1"/>
</dbReference>
<feature type="region of interest" description="Disordered" evidence="2">
    <location>
        <begin position="129"/>
        <end position="181"/>
    </location>
</feature>